<feature type="transmembrane region" description="Helical" evidence="1">
    <location>
        <begin position="122"/>
        <end position="148"/>
    </location>
</feature>
<proteinExistence type="predicted"/>
<gene>
    <name evidence="2" type="primary">thiT</name>
    <name evidence="2" type="ORF">A6J77_006350</name>
</gene>
<dbReference type="AlphaFoldDB" id="A0A2J9PND0"/>
<evidence type="ECO:0000256" key="1">
    <source>
        <dbReference type="SAM" id="Phobius"/>
    </source>
</evidence>
<dbReference type="Gene3D" id="1.10.1760.20">
    <property type="match status" value="1"/>
</dbReference>
<dbReference type="InterPro" id="IPR012651">
    <property type="entry name" value="Thia_Transptr_ThiT"/>
</dbReference>
<feature type="transmembrane region" description="Helical" evidence="1">
    <location>
        <begin position="90"/>
        <end position="110"/>
    </location>
</feature>
<keyword evidence="1" id="KW-0812">Transmembrane</keyword>
<organism evidence="2 3">
    <name type="scientific">Aerococcus viridans</name>
    <dbReference type="NCBI Taxonomy" id="1377"/>
    <lineage>
        <taxon>Bacteria</taxon>
        <taxon>Bacillati</taxon>
        <taxon>Bacillota</taxon>
        <taxon>Bacilli</taxon>
        <taxon>Lactobacillales</taxon>
        <taxon>Aerococcaceae</taxon>
        <taxon>Aerococcus</taxon>
    </lineage>
</organism>
<keyword evidence="1" id="KW-1133">Transmembrane helix</keyword>
<dbReference type="Pfam" id="PF09515">
    <property type="entry name" value="Thia_YuaJ"/>
    <property type="match status" value="1"/>
</dbReference>
<dbReference type="GO" id="GO:0015234">
    <property type="term" value="F:thiamine transmembrane transporter activity"/>
    <property type="evidence" value="ECO:0007669"/>
    <property type="project" value="InterPro"/>
</dbReference>
<name>A0A2J9PND0_9LACT</name>
<dbReference type="EMBL" id="NBTM02000001">
    <property type="protein sequence ID" value="PNL91864.1"/>
    <property type="molecule type" value="Genomic_DNA"/>
</dbReference>
<feature type="transmembrane region" description="Helical" evidence="1">
    <location>
        <begin position="43"/>
        <end position="58"/>
    </location>
</feature>
<feature type="transmembrane region" description="Helical" evidence="1">
    <location>
        <begin position="65"/>
        <end position="84"/>
    </location>
</feature>
<evidence type="ECO:0000313" key="3">
    <source>
        <dbReference type="Proteomes" id="UP000192813"/>
    </source>
</evidence>
<dbReference type="Proteomes" id="UP000192813">
    <property type="component" value="Unassembled WGS sequence"/>
</dbReference>
<feature type="transmembrane region" description="Helical" evidence="1">
    <location>
        <begin position="20"/>
        <end position="37"/>
    </location>
</feature>
<dbReference type="GO" id="GO:0005886">
    <property type="term" value="C:plasma membrane"/>
    <property type="evidence" value="ECO:0007669"/>
    <property type="project" value="InterPro"/>
</dbReference>
<comment type="caution">
    <text evidence="2">The sequence shown here is derived from an EMBL/GenBank/DDBJ whole genome shotgun (WGS) entry which is preliminary data.</text>
</comment>
<accession>A0A2J9PND0</accession>
<evidence type="ECO:0000313" key="2">
    <source>
        <dbReference type="EMBL" id="PNL91864.1"/>
    </source>
</evidence>
<protein>
    <submittedName>
        <fullName evidence="2">Energy-coupled thiamine transporter ThiT</fullName>
    </submittedName>
</protein>
<dbReference type="NCBIfam" id="TIGR02357">
    <property type="entry name" value="ECF_ThiT_YuaJ"/>
    <property type="match status" value="1"/>
</dbReference>
<keyword evidence="1" id="KW-0472">Membrane</keyword>
<sequence length="197" mass="21513">MCIQRNGEEEMRSVKLNENIEAAIAAVIAFIVSMIPIEIGPSFGVQISLAIIYIVAFRRGIRAGLLSGFLLGLIKFISGFASILTPVQGIIEYIFAFALAGLAGIFALQIQEAAKNNHEKNLFLYVGLATFIAIFAEYFVHFLAGVAFWGQYAPEGMSPWVYSGVMNAMSGLATWGACYAISYLLIKTNKKIILVEK</sequence>
<feature type="transmembrane region" description="Helical" evidence="1">
    <location>
        <begin position="160"/>
        <end position="186"/>
    </location>
</feature>
<reference evidence="3" key="1">
    <citation type="submission" date="2017-12" db="EMBL/GenBank/DDBJ databases">
        <title>FDA dAtabase for Regulatory Grade micrObial Sequences (FDA-ARGOS): Supporting development and validation of Infectious Disease Dx tests.</title>
        <authorList>
            <person name="Hoffmann M."/>
            <person name="Allard M."/>
            <person name="Evans P."/>
            <person name="Brown E."/>
            <person name="Tallon L."/>
            <person name="Sadzewicz L."/>
            <person name="Sengamalay N."/>
            <person name="Ott S."/>
            <person name="Godinez A."/>
            <person name="Nagaraj S."/>
            <person name="Vavikolanu K."/>
            <person name="Aluvathingal J."/>
            <person name="Nadendla S."/>
            <person name="Sichtig H."/>
        </authorList>
    </citation>
    <scope>NUCLEOTIDE SEQUENCE [LARGE SCALE GENOMIC DNA]</scope>
    <source>
        <strain evidence="3">FDAARGOS_249</strain>
    </source>
</reference>